<reference evidence="3" key="1">
    <citation type="submission" date="2014-10" db="EMBL/GenBank/DDBJ databases">
        <authorList>
            <person name="Kuske C.R."/>
            <person name="Challacombe J.F."/>
            <person name="Daligault H.E."/>
            <person name="Davenport K.W."/>
            <person name="Johnson S.L."/>
            <person name="Siddaramappa S."/>
            <person name="Petersen J.M."/>
        </authorList>
    </citation>
    <scope>NUCLEOTIDE SEQUENCE [LARGE SCALE GENOMIC DNA]</scope>
    <source>
        <strain evidence="3">CA97-1460</strain>
    </source>
</reference>
<organism evidence="2 3">
    <name type="scientific">Francisella frigiditurris</name>
    <dbReference type="NCBI Taxonomy" id="1542390"/>
    <lineage>
        <taxon>Bacteria</taxon>
        <taxon>Pseudomonadati</taxon>
        <taxon>Pseudomonadota</taxon>
        <taxon>Gammaproteobacteria</taxon>
        <taxon>Thiotrichales</taxon>
        <taxon>Francisellaceae</taxon>
        <taxon>Francisella</taxon>
    </lineage>
</organism>
<dbReference type="Proteomes" id="UP000182521">
    <property type="component" value="Chromosome"/>
</dbReference>
<evidence type="ECO:0008006" key="4">
    <source>
        <dbReference type="Google" id="ProtNLM"/>
    </source>
</evidence>
<feature type="signal peptide" evidence="1">
    <location>
        <begin position="1"/>
        <end position="21"/>
    </location>
</feature>
<dbReference type="STRING" id="1542390.KX01_987"/>
<evidence type="ECO:0000313" key="2">
    <source>
        <dbReference type="EMBL" id="APC97427.1"/>
    </source>
</evidence>
<sequence>MKKILFSLFLMTFFSVGYSNSAIDSAKSFLHSQYYCAKKQPKASIEYLKSTSNYAYEVCLGEALQDREGKKDLRSLEKLYQKDPAKYGLYLGIANYVSTDRKNVSDNVENEKILQPIKKSADAGNQDAKVMYCTFKGAFANDNKLIKSCLTEVGTAEAYYSMAVAAVVFSEWENACLYIQKAYDGGYAEALPFDLECKIQNNNYQLTDKDKEQLKAMVANKDAEVSSKYLSAYLLGDKKTQSLLLPFLV</sequence>
<dbReference type="EMBL" id="CP009654">
    <property type="protein sequence ID" value="APC97427.1"/>
    <property type="molecule type" value="Genomic_DNA"/>
</dbReference>
<dbReference type="KEGG" id="frc:KX01_987"/>
<proteinExistence type="predicted"/>
<evidence type="ECO:0000313" key="3">
    <source>
        <dbReference type="Proteomes" id="UP000182521"/>
    </source>
</evidence>
<dbReference type="AlphaFoldDB" id="A0A1J0KUR5"/>
<keyword evidence="3" id="KW-1185">Reference proteome</keyword>
<accession>A0A1J0KUR5</accession>
<evidence type="ECO:0000256" key="1">
    <source>
        <dbReference type="SAM" id="SignalP"/>
    </source>
</evidence>
<gene>
    <name evidence="2" type="ORF">KX01_987</name>
</gene>
<dbReference type="RefSeq" id="WP_071663915.1">
    <property type="nucleotide sequence ID" value="NZ_CP009654.1"/>
</dbReference>
<keyword evidence="1" id="KW-0732">Signal</keyword>
<feature type="chain" id="PRO_5009614085" description="Sel1 repeat family protein" evidence="1">
    <location>
        <begin position="22"/>
        <end position="249"/>
    </location>
</feature>
<protein>
    <recommendedName>
        <fullName evidence="4">Sel1 repeat family protein</fullName>
    </recommendedName>
</protein>
<name>A0A1J0KUR5_9GAMM</name>